<dbReference type="RefSeq" id="XP_040701739.1">
    <property type="nucleotide sequence ID" value="XM_040847126.1"/>
</dbReference>
<gene>
    <name evidence="6" type="ORF">ASPSYDRAFT_45905</name>
</gene>
<sequence>MVFPGRRSNGCYTCRQRKVKCDATRPVCSRCTRFGRTCPGYPDTFAFKSYNGASNRVSSVPESDSSLQMMGQDALVSIANADDLPVPAQVHTAYPPSLPQYIPTTCTDSSSLGFFFHHHVLTVDKSPCGGHLAFLPDFYQEKETEPCLRHAILSIGYLSLFKKHRSRTFWVHAAKNYSAALAALAAAIETTESAVRDEVFASALFLSMFTDMDRKQGTRVNAHIPGVYALVQARGTASLSGKYARRLLAWAFHQLQIHAMASKEYGYSHFPSLLQDIQRPDSVCRAISLVNAISGFCQSVRDVGSRGGYLRSTFAADSENVLNEIARWEDSLPGHWKRQLQQMKRTDNPGKEGCGLNTWTACFLALINSSILTFYIQYLELWASSVPDCNAAIESTLGSFRQNITERITESINIICASVRYTLGGSNASGQFRPLEDISYGVTYNLHWPMALVSKCIFASPVQVSLCTEALRHTEGT</sequence>
<keyword evidence="4" id="KW-0539">Nucleus</keyword>
<dbReference type="GO" id="GO:0003677">
    <property type="term" value="F:DNA binding"/>
    <property type="evidence" value="ECO:0007669"/>
    <property type="project" value="UniProtKB-KW"/>
</dbReference>
<evidence type="ECO:0000313" key="6">
    <source>
        <dbReference type="EMBL" id="OJJ57933.1"/>
    </source>
</evidence>
<feature type="domain" description="Zn(2)-C6 fungal-type" evidence="5">
    <location>
        <begin position="10"/>
        <end position="38"/>
    </location>
</feature>
<dbReference type="OrthoDB" id="4491390at2759"/>
<dbReference type="VEuPathDB" id="FungiDB:ASPSYDRAFT_45905"/>
<dbReference type="Proteomes" id="UP000184356">
    <property type="component" value="Unassembled WGS sequence"/>
</dbReference>
<dbReference type="PROSITE" id="PS50048">
    <property type="entry name" value="ZN2_CY6_FUNGAL_2"/>
    <property type="match status" value="1"/>
</dbReference>
<keyword evidence="2" id="KW-0238">DNA-binding</keyword>
<reference evidence="7" key="1">
    <citation type="journal article" date="2017" name="Genome Biol.">
        <title>Comparative genomics reveals high biological diversity and specific adaptations in the industrially and medically important fungal genus Aspergillus.</title>
        <authorList>
            <person name="de Vries R.P."/>
            <person name="Riley R."/>
            <person name="Wiebenga A."/>
            <person name="Aguilar-Osorio G."/>
            <person name="Amillis S."/>
            <person name="Uchima C.A."/>
            <person name="Anderluh G."/>
            <person name="Asadollahi M."/>
            <person name="Askin M."/>
            <person name="Barry K."/>
            <person name="Battaglia E."/>
            <person name="Bayram O."/>
            <person name="Benocci T."/>
            <person name="Braus-Stromeyer S.A."/>
            <person name="Caldana C."/>
            <person name="Canovas D."/>
            <person name="Cerqueira G.C."/>
            <person name="Chen F."/>
            <person name="Chen W."/>
            <person name="Choi C."/>
            <person name="Clum A."/>
            <person name="Dos Santos R.A."/>
            <person name="Damasio A.R."/>
            <person name="Diallinas G."/>
            <person name="Emri T."/>
            <person name="Fekete E."/>
            <person name="Flipphi M."/>
            <person name="Freyberg S."/>
            <person name="Gallo A."/>
            <person name="Gournas C."/>
            <person name="Habgood R."/>
            <person name="Hainaut M."/>
            <person name="Harispe M.L."/>
            <person name="Henrissat B."/>
            <person name="Hilden K.S."/>
            <person name="Hope R."/>
            <person name="Hossain A."/>
            <person name="Karabika E."/>
            <person name="Karaffa L."/>
            <person name="Karanyi Z."/>
            <person name="Krasevec N."/>
            <person name="Kuo A."/>
            <person name="Kusch H."/>
            <person name="LaButti K."/>
            <person name="Lagendijk E.L."/>
            <person name="Lapidus A."/>
            <person name="Levasseur A."/>
            <person name="Lindquist E."/>
            <person name="Lipzen A."/>
            <person name="Logrieco A.F."/>
            <person name="MacCabe A."/>
            <person name="Maekelae M.R."/>
            <person name="Malavazi I."/>
            <person name="Melin P."/>
            <person name="Meyer V."/>
            <person name="Mielnichuk N."/>
            <person name="Miskei M."/>
            <person name="Molnar A.P."/>
            <person name="Mule G."/>
            <person name="Ngan C.Y."/>
            <person name="Orejas M."/>
            <person name="Orosz E."/>
            <person name="Ouedraogo J.P."/>
            <person name="Overkamp K.M."/>
            <person name="Park H.-S."/>
            <person name="Perrone G."/>
            <person name="Piumi F."/>
            <person name="Punt P.J."/>
            <person name="Ram A.F."/>
            <person name="Ramon A."/>
            <person name="Rauscher S."/>
            <person name="Record E."/>
            <person name="Riano-Pachon D.M."/>
            <person name="Robert V."/>
            <person name="Roehrig J."/>
            <person name="Ruller R."/>
            <person name="Salamov A."/>
            <person name="Salih N.S."/>
            <person name="Samson R.A."/>
            <person name="Sandor E."/>
            <person name="Sanguinetti M."/>
            <person name="Schuetze T."/>
            <person name="Sepcic K."/>
            <person name="Shelest E."/>
            <person name="Sherlock G."/>
            <person name="Sophianopoulou V."/>
            <person name="Squina F.M."/>
            <person name="Sun H."/>
            <person name="Susca A."/>
            <person name="Todd R.B."/>
            <person name="Tsang A."/>
            <person name="Unkles S.E."/>
            <person name="van de Wiele N."/>
            <person name="van Rossen-Uffink D."/>
            <person name="Oliveira J.V."/>
            <person name="Vesth T.C."/>
            <person name="Visser J."/>
            <person name="Yu J.-H."/>
            <person name="Zhou M."/>
            <person name="Andersen M.R."/>
            <person name="Archer D.B."/>
            <person name="Baker S.E."/>
            <person name="Benoit I."/>
            <person name="Brakhage A.A."/>
            <person name="Braus G.H."/>
            <person name="Fischer R."/>
            <person name="Frisvad J.C."/>
            <person name="Goldman G.H."/>
            <person name="Houbraken J."/>
            <person name="Oakley B."/>
            <person name="Pocsi I."/>
            <person name="Scazzocchio C."/>
            <person name="Seiboth B."/>
            <person name="vanKuyk P.A."/>
            <person name="Wortman J."/>
            <person name="Dyer P.S."/>
            <person name="Grigoriev I.V."/>
        </authorList>
    </citation>
    <scope>NUCLEOTIDE SEQUENCE [LARGE SCALE GENOMIC DNA]</scope>
    <source>
        <strain evidence="7">CBS 593.65</strain>
    </source>
</reference>
<evidence type="ECO:0000256" key="2">
    <source>
        <dbReference type="ARBA" id="ARBA00023125"/>
    </source>
</evidence>
<dbReference type="GeneID" id="63763199"/>
<dbReference type="AlphaFoldDB" id="A0A1L9TF53"/>
<dbReference type="InterPro" id="IPR053175">
    <property type="entry name" value="DHMBA_Reg_Transcription_Factor"/>
</dbReference>
<dbReference type="Pfam" id="PF00172">
    <property type="entry name" value="Zn_clus"/>
    <property type="match status" value="1"/>
</dbReference>
<dbReference type="Pfam" id="PF11951">
    <property type="entry name" value="Fungal_trans_2"/>
    <property type="match status" value="1"/>
</dbReference>
<dbReference type="SUPFAM" id="SSF57701">
    <property type="entry name" value="Zn2/Cys6 DNA-binding domain"/>
    <property type="match status" value="1"/>
</dbReference>
<dbReference type="InterPro" id="IPR021858">
    <property type="entry name" value="Fun_TF"/>
</dbReference>
<proteinExistence type="predicted"/>
<dbReference type="CDD" id="cd00067">
    <property type="entry name" value="GAL4"/>
    <property type="match status" value="1"/>
</dbReference>
<organism evidence="6 7">
    <name type="scientific">Aspergillus sydowii CBS 593.65</name>
    <dbReference type="NCBI Taxonomy" id="1036612"/>
    <lineage>
        <taxon>Eukaryota</taxon>
        <taxon>Fungi</taxon>
        <taxon>Dikarya</taxon>
        <taxon>Ascomycota</taxon>
        <taxon>Pezizomycotina</taxon>
        <taxon>Eurotiomycetes</taxon>
        <taxon>Eurotiomycetidae</taxon>
        <taxon>Eurotiales</taxon>
        <taxon>Aspergillaceae</taxon>
        <taxon>Aspergillus</taxon>
        <taxon>Aspergillus subgen. Nidulantes</taxon>
    </lineage>
</organism>
<dbReference type="GO" id="GO:0000981">
    <property type="term" value="F:DNA-binding transcription factor activity, RNA polymerase II-specific"/>
    <property type="evidence" value="ECO:0007669"/>
    <property type="project" value="InterPro"/>
</dbReference>
<protein>
    <recommendedName>
        <fullName evidence="5">Zn(2)-C6 fungal-type domain-containing protein</fullName>
    </recommendedName>
</protein>
<name>A0A1L9TF53_9EURO</name>
<dbReference type="InterPro" id="IPR001138">
    <property type="entry name" value="Zn2Cys6_DnaBD"/>
</dbReference>
<accession>A0A1L9TF53</accession>
<evidence type="ECO:0000256" key="3">
    <source>
        <dbReference type="ARBA" id="ARBA00023163"/>
    </source>
</evidence>
<dbReference type="PANTHER" id="PTHR38791">
    <property type="entry name" value="ZN(II)2CYS6 TRANSCRIPTION FACTOR (EUROFUNG)-RELATED-RELATED"/>
    <property type="match status" value="1"/>
</dbReference>
<evidence type="ECO:0000256" key="4">
    <source>
        <dbReference type="ARBA" id="ARBA00023242"/>
    </source>
</evidence>
<dbReference type="SMART" id="SM00066">
    <property type="entry name" value="GAL4"/>
    <property type="match status" value="1"/>
</dbReference>
<dbReference type="EMBL" id="KV878587">
    <property type="protein sequence ID" value="OJJ57933.1"/>
    <property type="molecule type" value="Genomic_DNA"/>
</dbReference>
<dbReference type="PANTHER" id="PTHR38791:SF12">
    <property type="entry name" value="TRANSCRIPTION FACTOR DOMAIN-CONTAINING PROTEIN-RELATED"/>
    <property type="match status" value="1"/>
</dbReference>
<keyword evidence="7" id="KW-1185">Reference proteome</keyword>
<dbReference type="Gene3D" id="4.10.240.10">
    <property type="entry name" value="Zn(2)-C6 fungal-type DNA-binding domain"/>
    <property type="match status" value="1"/>
</dbReference>
<dbReference type="InterPro" id="IPR036864">
    <property type="entry name" value="Zn2-C6_fun-type_DNA-bd_sf"/>
</dbReference>
<evidence type="ECO:0000259" key="5">
    <source>
        <dbReference type="PROSITE" id="PS50048"/>
    </source>
</evidence>
<keyword evidence="3" id="KW-0804">Transcription</keyword>
<keyword evidence="1" id="KW-0805">Transcription regulation</keyword>
<evidence type="ECO:0000256" key="1">
    <source>
        <dbReference type="ARBA" id="ARBA00023015"/>
    </source>
</evidence>
<evidence type="ECO:0000313" key="7">
    <source>
        <dbReference type="Proteomes" id="UP000184356"/>
    </source>
</evidence>
<dbReference type="PROSITE" id="PS00463">
    <property type="entry name" value="ZN2_CY6_FUNGAL_1"/>
    <property type="match status" value="1"/>
</dbReference>
<dbReference type="GO" id="GO:0008270">
    <property type="term" value="F:zinc ion binding"/>
    <property type="evidence" value="ECO:0007669"/>
    <property type="project" value="InterPro"/>
</dbReference>